<evidence type="ECO:0000256" key="1">
    <source>
        <dbReference type="HAMAP-Rule" id="MF_01223"/>
    </source>
</evidence>
<gene>
    <name evidence="2" type="ORF">AMET1_0035</name>
</gene>
<dbReference type="NCBIfam" id="NF003035">
    <property type="entry name" value="PRK03922.1"/>
    <property type="match status" value="1"/>
</dbReference>
<dbReference type="PANTHER" id="PTHR42199">
    <property type="entry name" value="UPF0212 PROTEIN MJ0068"/>
    <property type="match status" value="1"/>
</dbReference>
<dbReference type="Pfam" id="PF04475">
    <property type="entry name" value="DUF555"/>
    <property type="match status" value="1"/>
</dbReference>
<name>A0A1Y3GJ01_9EURY</name>
<dbReference type="RefSeq" id="WP_086636469.1">
    <property type="nucleotide sequence ID" value="NZ_MRZU01000002.1"/>
</dbReference>
<sequence>MNNYYVTLEAAWSVKDVESVEDAMSVAISEAGNKLNKSGLGYVEIDIGSTLCPACGQPFESVYIAADTALVGLIFGMKVFNAENQEHAIRIAKSSIGNVLTETPLEEIEVEEIEEEEAEKEGKEA</sequence>
<keyword evidence="3" id="KW-1185">Reference proteome</keyword>
<dbReference type="EMBL" id="MRZU01000002">
    <property type="protein sequence ID" value="OUJ19366.1"/>
    <property type="molecule type" value="Genomic_DNA"/>
</dbReference>
<organism evidence="2 3">
    <name type="scientific">Methanonatronarchaeum thermophilum</name>
    <dbReference type="NCBI Taxonomy" id="1927129"/>
    <lineage>
        <taxon>Archaea</taxon>
        <taxon>Methanobacteriati</taxon>
        <taxon>Methanobacteriota</taxon>
        <taxon>Methanonatronarchaeia</taxon>
        <taxon>Methanonatronarchaeales</taxon>
        <taxon>Methanonatronarchaeaceae</taxon>
        <taxon>Methanonatronarchaeum</taxon>
    </lineage>
</organism>
<protein>
    <recommendedName>
        <fullName evidence="1">UPF0212 protein AMET1_0035</fullName>
    </recommendedName>
</protein>
<dbReference type="PIRSF" id="PIRSF016934">
    <property type="entry name" value="UCP016934"/>
    <property type="match status" value="1"/>
</dbReference>
<dbReference type="AlphaFoldDB" id="A0A1Y3GJ01"/>
<evidence type="ECO:0000313" key="2">
    <source>
        <dbReference type="EMBL" id="OUJ19366.1"/>
    </source>
</evidence>
<evidence type="ECO:0000313" key="3">
    <source>
        <dbReference type="Proteomes" id="UP000195137"/>
    </source>
</evidence>
<dbReference type="PANTHER" id="PTHR42199:SF1">
    <property type="entry name" value="UPF0212 PROTEIN TK1194"/>
    <property type="match status" value="1"/>
</dbReference>
<dbReference type="HAMAP" id="MF_01223">
    <property type="entry name" value="UPF0212"/>
    <property type="match status" value="1"/>
</dbReference>
<proteinExistence type="inferred from homology"/>
<dbReference type="Proteomes" id="UP000195137">
    <property type="component" value="Unassembled WGS sequence"/>
</dbReference>
<dbReference type="InterPro" id="IPR007564">
    <property type="entry name" value="UPF0212"/>
</dbReference>
<reference evidence="2 3" key="1">
    <citation type="submission" date="2016-12" db="EMBL/GenBank/DDBJ databases">
        <title>Discovery of methanogenic haloarchaea.</title>
        <authorList>
            <person name="Sorokin D.Y."/>
            <person name="Makarova K.S."/>
            <person name="Abbas B."/>
            <person name="Ferrer M."/>
            <person name="Golyshin P.N."/>
        </authorList>
    </citation>
    <scope>NUCLEOTIDE SEQUENCE [LARGE SCALE GENOMIC DNA]</scope>
    <source>
        <strain evidence="2">AMET1</strain>
    </source>
</reference>
<comment type="similarity">
    <text evidence="1">Belongs to the UPF0212 family.</text>
</comment>
<accession>A0A1Y3GJ01</accession>
<comment type="caution">
    <text evidence="2">The sequence shown here is derived from an EMBL/GenBank/DDBJ whole genome shotgun (WGS) entry which is preliminary data.</text>
</comment>